<feature type="domain" description="TonB C-terminal" evidence="6">
    <location>
        <begin position="431"/>
        <end position="526"/>
    </location>
</feature>
<dbReference type="InterPro" id="IPR003538">
    <property type="entry name" value="TonB"/>
</dbReference>
<dbReference type="SUPFAM" id="SSF74653">
    <property type="entry name" value="TolA/TonB C-terminal domain"/>
    <property type="match status" value="1"/>
</dbReference>
<feature type="transmembrane region" description="Helical" evidence="5">
    <location>
        <begin position="105"/>
        <end position="126"/>
    </location>
</feature>
<keyword evidence="5" id="KW-1003">Cell membrane</keyword>
<keyword evidence="5" id="KW-0813">Transport</keyword>
<comment type="function">
    <text evidence="5">Interacts with outer membrane receptor proteins that carry out high-affinity binding and energy dependent uptake into the periplasmic space of specific substrates. It could act to transduce energy from the cytoplasmic membrane to specific energy-requiring processes in the outer membrane, resulting in the release into the periplasm of ligands bound by these outer membrane proteins.</text>
</comment>
<dbReference type="InterPro" id="IPR006260">
    <property type="entry name" value="TonB/TolA_C"/>
</dbReference>
<accession>A0AB74UQW5</accession>
<reference evidence="7" key="1">
    <citation type="submission" date="2024-10" db="EMBL/GenBank/DDBJ databases">
        <authorList>
            <person name="Lesea H.P."/>
            <person name="Kuehl J.V."/>
            <person name="Chandonia J.-M."/>
        </authorList>
    </citation>
    <scope>NUCLEOTIDE SEQUENCE</scope>
    <source>
        <strain evidence="7">FW102-FHT14D07</strain>
    </source>
</reference>
<dbReference type="Pfam" id="PF03544">
    <property type="entry name" value="TonB_C"/>
    <property type="match status" value="1"/>
</dbReference>
<dbReference type="InterPro" id="IPR052173">
    <property type="entry name" value="Beta-lactam_resp_regulator"/>
</dbReference>
<dbReference type="RefSeq" id="WP_395116065.1">
    <property type="nucleotide sequence ID" value="NZ_CP170721.1"/>
</dbReference>
<dbReference type="InterPro" id="IPR037682">
    <property type="entry name" value="TonB_C"/>
</dbReference>
<dbReference type="Gene3D" id="3.30.2420.10">
    <property type="entry name" value="TonB"/>
    <property type="match status" value="1"/>
</dbReference>
<evidence type="ECO:0000256" key="2">
    <source>
        <dbReference type="ARBA" id="ARBA00022692"/>
    </source>
</evidence>
<evidence type="ECO:0000256" key="1">
    <source>
        <dbReference type="ARBA" id="ARBA00004167"/>
    </source>
</evidence>
<keyword evidence="4 5" id="KW-0472">Membrane</keyword>
<protein>
    <recommendedName>
        <fullName evidence="5">Protein TonB</fullName>
    </recommendedName>
</protein>
<dbReference type="GO" id="GO:0015031">
    <property type="term" value="P:protein transport"/>
    <property type="evidence" value="ECO:0007669"/>
    <property type="project" value="UniProtKB-UniRule"/>
</dbReference>
<dbReference type="GO" id="GO:0030288">
    <property type="term" value="C:outer membrane-bounded periplasmic space"/>
    <property type="evidence" value="ECO:0007669"/>
    <property type="project" value="InterPro"/>
</dbReference>
<dbReference type="EMBL" id="CP170721">
    <property type="protein sequence ID" value="XIA17687.1"/>
    <property type="molecule type" value="Genomic_DNA"/>
</dbReference>
<dbReference type="PANTHER" id="PTHR34978">
    <property type="entry name" value="POSSIBLE SENSOR-TRANSDUCER PROTEIN BLAR"/>
    <property type="match status" value="1"/>
</dbReference>
<dbReference type="GO" id="GO:0015891">
    <property type="term" value="P:siderophore transport"/>
    <property type="evidence" value="ECO:0007669"/>
    <property type="project" value="InterPro"/>
</dbReference>
<dbReference type="PRINTS" id="PR01374">
    <property type="entry name" value="TONBPROTEIN"/>
</dbReference>
<dbReference type="GO" id="GO:0005886">
    <property type="term" value="C:plasma membrane"/>
    <property type="evidence" value="ECO:0007669"/>
    <property type="project" value="UniProtKB-SubCell"/>
</dbReference>
<dbReference type="InterPro" id="IPR008756">
    <property type="entry name" value="Peptidase_M56"/>
</dbReference>
<sequence length="569" mass="62194">MATHMIWFTLIRVIGWTLVHFLWQGTLLGLVYFSVRSILPRGTARYRFGMGILFALAACPLVTMWQLLDTVSLTSAAGQAPAMSLVVGEPVAGGAGHAVSGFDVLLPWLVLAWSIGVLLHSVRACMQWRALKMLVRKAEQLPQWQQRIADMAGRFALHRRITVLGSRIISSPVLIGWIRPVILLPMAVVCGFPASQVELILAHELAHLRRWDPLANLFQVVLETVHFYHPVVRWISRDVNNEREICCDRLALALGGGSRREFVAVLAELGDLRMRQKSLVLAANGGVLLDRVQLMVLPQQQVGRLRKGGYTVALVLCAAMAMLTVRLQWIQAQMNDGMNVAIRQLHELVMPAALPLMSPPSTWQVPNLLQIPSGAIRLVEAKVTADAPGAMAFARPVDLGRPAAVSLVNLRSDAFDVLAMRPMEAIADPAVTVVTPTPVRVRQPVYPRRALSDGIEGRVVVEFALGRDGGVRDLRLVSSVPVGVFDQAALDAMRSWKYAVPAGVASTRYRQILSFTLKSASAGRQDGQAAATENIQAKSVCQIPTGTHICRWPDNETTPDKVAPGAVSR</sequence>
<comment type="caution">
    <text evidence="5">Lacks conserved residue(s) required for the propagation of feature annotation.</text>
</comment>
<proteinExistence type="inferred from homology"/>
<comment type="similarity">
    <text evidence="5">Belongs to the TonB family.</text>
</comment>
<keyword evidence="5" id="KW-0735">Signal-anchor</keyword>
<dbReference type="CDD" id="cd07341">
    <property type="entry name" value="M56_BlaR1_MecR1_like"/>
    <property type="match status" value="1"/>
</dbReference>
<organism evidence="7">
    <name type="scientific">Rhodanobacter sp. FW102-FHT14D07</name>
    <dbReference type="NCBI Taxonomy" id="3351462"/>
    <lineage>
        <taxon>Bacteria</taxon>
        <taxon>Pseudomonadati</taxon>
        <taxon>Pseudomonadota</taxon>
        <taxon>Gammaproteobacteria</taxon>
        <taxon>Lysobacterales</taxon>
        <taxon>Rhodanobacteraceae</taxon>
        <taxon>Rhodanobacter</taxon>
    </lineage>
</organism>
<dbReference type="Pfam" id="PF05569">
    <property type="entry name" value="Peptidase_M56"/>
    <property type="match status" value="1"/>
</dbReference>
<evidence type="ECO:0000256" key="4">
    <source>
        <dbReference type="ARBA" id="ARBA00023136"/>
    </source>
</evidence>
<comment type="subcellular location">
    <subcellularLocation>
        <location evidence="5">Cell inner membrane</location>
        <topology evidence="5">Single-pass membrane protein</topology>
        <orientation evidence="5">Periplasmic side</orientation>
    </subcellularLocation>
    <subcellularLocation>
        <location evidence="1">Membrane</location>
        <topology evidence="1">Single-pass membrane protein</topology>
    </subcellularLocation>
</comment>
<evidence type="ECO:0000259" key="6">
    <source>
        <dbReference type="PROSITE" id="PS52015"/>
    </source>
</evidence>
<keyword evidence="3 5" id="KW-1133">Transmembrane helix</keyword>
<dbReference type="GO" id="GO:0031992">
    <property type="term" value="F:energy transducer activity"/>
    <property type="evidence" value="ECO:0007669"/>
    <property type="project" value="InterPro"/>
</dbReference>
<dbReference type="AlphaFoldDB" id="A0AB74UQW5"/>
<name>A0AB74UQW5_9GAMM</name>
<keyword evidence="2 5" id="KW-0812">Transmembrane</keyword>
<evidence type="ECO:0000313" key="7">
    <source>
        <dbReference type="EMBL" id="XIA17687.1"/>
    </source>
</evidence>
<dbReference type="GO" id="GO:0055085">
    <property type="term" value="P:transmembrane transport"/>
    <property type="evidence" value="ECO:0007669"/>
    <property type="project" value="InterPro"/>
</dbReference>
<feature type="transmembrane region" description="Helical" evidence="5">
    <location>
        <begin position="309"/>
        <end position="329"/>
    </location>
</feature>
<evidence type="ECO:0000256" key="3">
    <source>
        <dbReference type="ARBA" id="ARBA00022989"/>
    </source>
</evidence>
<keyword evidence="5" id="KW-0997">Cell inner membrane</keyword>
<gene>
    <name evidence="7" type="ORF">ACFYG5_14120</name>
</gene>
<dbReference type="NCBIfam" id="TIGR01352">
    <property type="entry name" value="tonB_Cterm"/>
    <property type="match status" value="1"/>
</dbReference>
<keyword evidence="5" id="KW-0653">Protein transport</keyword>
<feature type="transmembrane region" description="Helical" evidence="5">
    <location>
        <begin position="6"/>
        <end position="35"/>
    </location>
</feature>
<dbReference type="PROSITE" id="PS52015">
    <property type="entry name" value="TONB_CTD"/>
    <property type="match status" value="1"/>
</dbReference>
<feature type="transmembrane region" description="Helical" evidence="5">
    <location>
        <begin position="47"/>
        <end position="68"/>
    </location>
</feature>
<dbReference type="PANTHER" id="PTHR34978:SF3">
    <property type="entry name" value="SLR0241 PROTEIN"/>
    <property type="match status" value="1"/>
</dbReference>
<evidence type="ECO:0000256" key="5">
    <source>
        <dbReference type="RuleBase" id="RU362123"/>
    </source>
</evidence>